<protein>
    <submittedName>
        <fullName evidence="2">Uncharacterized protein</fullName>
    </submittedName>
</protein>
<gene>
    <name evidence="2" type="ORF">HannXRQ_Chr14g0437861</name>
</gene>
<reference evidence="3" key="1">
    <citation type="journal article" date="2017" name="Nature">
        <title>The sunflower genome provides insights into oil metabolism, flowering and Asterid evolution.</title>
        <authorList>
            <person name="Badouin H."/>
            <person name="Gouzy J."/>
            <person name="Grassa C.J."/>
            <person name="Murat F."/>
            <person name="Staton S.E."/>
            <person name="Cottret L."/>
            <person name="Lelandais-Briere C."/>
            <person name="Owens G.L."/>
            <person name="Carrere S."/>
            <person name="Mayjonade B."/>
            <person name="Legrand L."/>
            <person name="Gill N."/>
            <person name="Kane N.C."/>
            <person name="Bowers J.E."/>
            <person name="Hubner S."/>
            <person name="Bellec A."/>
            <person name="Berard A."/>
            <person name="Berges H."/>
            <person name="Blanchet N."/>
            <person name="Boniface M.C."/>
            <person name="Brunel D."/>
            <person name="Catrice O."/>
            <person name="Chaidir N."/>
            <person name="Claudel C."/>
            <person name="Donnadieu C."/>
            <person name="Faraut T."/>
            <person name="Fievet G."/>
            <person name="Helmstetter N."/>
            <person name="King M."/>
            <person name="Knapp S.J."/>
            <person name="Lai Z."/>
            <person name="Le Paslier M.C."/>
            <person name="Lippi Y."/>
            <person name="Lorenzon L."/>
            <person name="Mandel J.R."/>
            <person name="Marage G."/>
            <person name="Marchand G."/>
            <person name="Marquand E."/>
            <person name="Bret-Mestries E."/>
            <person name="Morien E."/>
            <person name="Nambeesan S."/>
            <person name="Nguyen T."/>
            <person name="Pegot-Espagnet P."/>
            <person name="Pouilly N."/>
            <person name="Raftis F."/>
            <person name="Sallet E."/>
            <person name="Schiex T."/>
            <person name="Thomas J."/>
            <person name="Vandecasteele C."/>
            <person name="Vares D."/>
            <person name="Vear F."/>
            <person name="Vautrin S."/>
            <person name="Crespi M."/>
            <person name="Mangin B."/>
            <person name="Burke J.M."/>
            <person name="Salse J."/>
            <person name="Munos S."/>
            <person name="Vincourt P."/>
            <person name="Rieseberg L.H."/>
            <person name="Langlade N.B."/>
        </authorList>
    </citation>
    <scope>NUCLEOTIDE SEQUENCE [LARGE SCALE GENOMIC DNA]</scope>
    <source>
        <strain evidence="3">cv. SF193</strain>
    </source>
</reference>
<keyword evidence="3" id="KW-1185">Reference proteome</keyword>
<dbReference type="InParanoid" id="A0A251SG68"/>
<sequence length="57" mass="6355">MLSLSDHRRPVPVTAGYRGPVLAGMSPHTTPSSLFILTRRTHAALSKERERGRSENR</sequence>
<dbReference type="Proteomes" id="UP000215914">
    <property type="component" value="Chromosome 14"/>
</dbReference>
<accession>A0A251SG68</accession>
<proteinExistence type="predicted"/>
<evidence type="ECO:0000256" key="1">
    <source>
        <dbReference type="SAM" id="MobiDB-lite"/>
    </source>
</evidence>
<dbReference type="EMBL" id="CM007903">
    <property type="protein sequence ID" value="OTF97733.1"/>
    <property type="molecule type" value="Genomic_DNA"/>
</dbReference>
<feature type="region of interest" description="Disordered" evidence="1">
    <location>
        <begin position="1"/>
        <end position="31"/>
    </location>
</feature>
<organism evidence="2 3">
    <name type="scientific">Helianthus annuus</name>
    <name type="common">Common sunflower</name>
    <dbReference type="NCBI Taxonomy" id="4232"/>
    <lineage>
        <taxon>Eukaryota</taxon>
        <taxon>Viridiplantae</taxon>
        <taxon>Streptophyta</taxon>
        <taxon>Embryophyta</taxon>
        <taxon>Tracheophyta</taxon>
        <taxon>Spermatophyta</taxon>
        <taxon>Magnoliopsida</taxon>
        <taxon>eudicotyledons</taxon>
        <taxon>Gunneridae</taxon>
        <taxon>Pentapetalae</taxon>
        <taxon>asterids</taxon>
        <taxon>campanulids</taxon>
        <taxon>Asterales</taxon>
        <taxon>Asteraceae</taxon>
        <taxon>Asteroideae</taxon>
        <taxon>Heliantheae alliance</taxon>
        <taxon>Heliantheae</taxon>
        <taxon>Helianthus</taxon>
    </lineage>
</organism>
<evidence type="ECO:0000313" key="2">
    <source>
        <dbReference type="EMBL" id="OTF97733.1"/>
    </source>
</evidence>
<name>A0A251SG68_HELAN</name>
<evidence type="ECO:0000313" key="3">
    <source>
        <dbReference type="Proteomes" id="UP000215914"/>
    </source>
</evidence>
<dbReference type="AlphaFoldDB" id="A0A251SG68"/>